<reference evidence="3" key="1">
    <citation type="journal article" date="2008" name="Nat. Genet.">
        <title>The Pristionchus pacificus genome provides a unique perspective on nematode lifestyle and parasitism.</title>
        <authorList>
            <person name="Dieterich C."/>
            <person name="Clifton S.W."/>
            <person name="Schuster L.N."/>
            <person name="Chinwalla A."/>
            <person name="Delehaunty K."/>
            <person name="Dinkelacker I."/>
            <person name="Fulton L."/>
            <person name="Fulton R."/>
            <person name="Godfrey J."/>
            <person name="Minx P."/>
            <person name="Mitreva M."/>
            <person name="Roeseler W."/>
            <person name="Tian H."/>
            <person name="Witte H."/>
            <person name="Yang S.P."/>
            <person name="Wilson R.K."/>
            <person name="Sommer R.J."/>
        </authorList>
    </citation>
    <scope>NUCLEOTIDE SEQUENCE [LARGE SCALE GENOMIC DNA]</scope>
    <source>
        <strain evidence="3">PS312</strain>
    </source>
</reference>
<organism evidence="2 3">
    <name type="scientific">Pristionchus pacificus</name>
    <name type="common">Parasitic nematode worm</name>
    <dbReference type="NCBI Taxonomy" id="54126"/>
    <lineage>
        <taxon>Eukaryota</taxon>
        <taxon>Metazoa</taxon>
        <taxon>Ecdysozoa</taxon>
        <taxon>Nematoda</taxon>
        <taxon>Chromadorea</taxon>
        <taxon>Rhabditida</taxon>
        <taxon>Rhabditina</taxon>
        <taxon>Diplogasteromorpha</taxon>
        <taxon>Diplogasteroidea</taxon>
        <taxon>Neodiplogasteridae</taxon>
        <taxon>Pristionchus</taxon>
    </lineage>
</organism>
<gene>
    <name evidence="2" type="primary">WBGene00276378</name>
</gene>
<name>A0A2A6CIG0_PRIPA</name>
<reference evidence="2" key="2">
    <citation type="submission" date="2022-06" db="UniProtKB">
        <authorList>
            <consortium name="EnsemblMetazoa"/>
        </authorList>
    </citation>
    <scope>IDENTIFICATION</scope>
    <source>
        <strain evidence="2">PS312</strain>
    </source>
</reference>
<evidence type="ECO:0000313" key="3">
    <source>
        <dbReference type="Proteomes" id="UP000005239"/>
    </source>
</evidence>
<accession>A0A8R1USQ0</accession>
<dbReference type="AlphaFoldDB" id="A0A2A6CIG0"/>
<evidence type="ECO:0000256" key="1">
    <source>
        <dbReference type="SAM" id="MobiDB-lite"/>
    </source>
</evidence>
<accession>A0A2A6CIG0</accession>
<dbReference type="EnsemblMetazoa" id="PPA38009.1">
    <property type="protein sequence ID" value="PPA38009.1"/>
    <property type="gene ID" value="WBGene00276378"/>
</dbReference>
<sequence>MVQTVKKRMKRFPEVVDGVFHSIDAISREAATILSKTIGGSDHEGTALSSSSFMPRPLHDEDEEERLPLGGY</sequence>
<dbReference type="Proteomes" id="UP000005239">
    <property type="component" value="Unassembled WGS sequence"/>
</dbReference>
<protein>
    <submittedName>
        <fullName evidence="2">Uncharacterized protein</fullName>
    </submittedName>
</protein>
<dbReference type="Gene3D" id="3.30.70.890">
    <property type="entry name" value="GHMP kinase, C-terminal domain"/>
    <property type="match status" value="1"/>
</dbReference>
<dbReference type="OrthoDB" id="1652964at2759"/>
<proteinExistence type="predicted"/>
<dbReference type="InterPro" id="IPR036554">
    <property type="entry name" value="GHMP_kinase_C_sf"/>
</dbReference>
<keyword evidence="3" id="KW-1185">Reference proteome</keyword>
<feature type="region of interest" description="Disordered" evidence="1">
    <location>
        <begin position="38"/>
        <end position="72"/>
    </location>
</feature>
<evidence type="ECO:0000313" key="2">
    <source>
        <dbReference type="EnsemblMetazoa" id="PPA38009.1"/>
    </source>
</evidence>